<sequence length="170" mass="17868">MVATLAQSAAILVFPGLMIYAGIADLTTMTIRNVLVLALLAAYFVLAPLAGFPLAAIGWSAALGLGVLAIAFVLFSFGWIGGGDAKLAAVTAIWFGPQDALVYFVYASLLGGVLTFAILQMRGWPLPSGLYRIGWITRLHERTAGIPYGAAMAPAALIVFPHTAWMANLT</sequence>
<evidence type="ECO:0000313" key="8">
    <source>
        <dbReference type="EMBL" id="MYZ48675.1"/>
    </source>
</evidence>
<feature type="transmembrane region" description="Helical" evidence="6">
    <location>
        <begin position="100"/>
        <end position="119"/>
    </location>
</feature>
<evidence type="ECO:0000256" key="2">
    <source>
        <dbReference type="ARBA" id="ARBA00022475"/>
    </source>
</evidence>
<dbReference type="GO" id="GO:0005886">
    <property type="term" value="C:plasma membrane"/>
    <property type="evidence" value="ECO:0007669"/>
    <property type="project" value="UniProtKB-SubCell"/>
</dbReference>
<evidence type="ECO:0000259" key="7">
    <source>
        <dbReference type="Pfam" id="PF01478"/>
    </source>
</evidence>
<evidence type="ECO:0000256" key="1">
    <source>
        <dbReference type="ARBA" id="ARBA00004651"/>
    </source>
</evidence>
<dbReference type="Pfam" id="PF01478">
    <property type="entry name" value="Peptidase_A24"/>
    <property type="match status" value="1"/>
</dbReference>
<organism evidence="8 9">
    <name type="scientific">Propylenella binzhouense</name>
    <dbReference type="NCBI Taxonomy" id="2555902"/>
    <lineage>
        <taxon>Bacteria</taxon>
        <taxon>Pseudomonadati</taxon>
        <taxon>Pseudomonadota</taxon>
        <taxon>Alphaproteobacteria</taxon>
        <taxon>Hyphomicrobiales</taxon>
        <taxon>Propylenellaceae</taxon>
        <taxon>Propylenella</taxon>
    </lineage>
</organism>
<evidence type="ECO:0000256" key="6">
    <source>
        <dbReference type="SAM" id="Phobius"/>
    </source>
</evidence>
<dbReference type="Gene3D" id="1.20.120.1220">
    <property type="match status" value="1"/>
</dbReference>
<dbReference type="GO" id="GO:0004190">
    <property type="term" value="F:aspartic-type endopeptidase activity"/>
    <property type="evidence" value="ECO:0007669"/>
    <property type="project" value="InterPro"/>
</dbReference>
<keyword evidence="9" id="KW-1185">Reference proteome</keyword>
<comment type="caution">
    <text evidence="8">The sequence shown here is derived from an EMBL/GenBank/DDBJ whole genome shotgun (WGS) entry which is preliminary data.</text>
</comment>
<dbReference type="EMBL" id="SPKJ01000045">
    <property type="protein sequence ID" value="MYZ48675.1"/>
    <property type="molecule type" value="Genomic_DNA"/>
</dbReference>
<keyword evidence="3 6" id="KW-0812">Transmembrane</keyword>
<keyword evidence="2" id="KW-1003">Cell membrane</keyword>
<dbReference type="AlphaFoldDB" id="A0A964T5A1"/>
<keyword evidence="5 6" id="KW-0472">Membrane</keyword>
<reference evidence="8" key="1">
    <citation type="submission" date="2019-03" db="EMBL/GenBank/DDBJ databases">
        <title>Afifella sp. nov., isolated from activated sludge.</title>
        <authorList>
            <person name="Li Q."/>
            <person name="Liu Y."/>
        </authorList>
    </citation>
    <scope>NUCLEOTIDE SEQUENCE</scope>
    <source>
        <strain evidence="8">L72</strain>
    </source>
</reference>
<dbReference type="InterPro" id="IPR052218">
    <property type="entry name" value="Preflagellin_Peptidase"/>
</dbReference>
<evidence type="ECO:0000256" key="5">
    <source>
        <dbReference type="ARBA" id="ARBA00023136"/>
    </source>
</evidence>
<comment type="subcellular location">
    <subcellularLocation>
        <location evidence="1">Cell membrane</location>
        <topology evidence="1">Multi-pass membrane protein</topology>
    </subcellularLocation>
</comment>
<dbReference type="PANTHER" id="PTHR36506:SF1">
    <property type="entry name" value="PREFLAGELLIN PEPTIDASE"/>
    <property type="match status" value="1"/>
</dbReference>
<dbReference type="InterPro" id="IPR000045">
    <property type="entry name" value="Prepilin_IV_endopep_pep"/>
</dbReference>
<accession>A0A964T5A1</accession>
<name>A0A964T5A1_9HYPH</name>
<feature type="transmembrane region" description="Helical" evidence="6">
    <location>
        <begin position="61"/>
        <end position="80"/>
    </location>
</feature>
<protein>
    <submittedName>
        <fullName evidence="8">Peptidase</fullName>
    </submittedName>
</protein>
<evidence type="ECO:0000256" key="4">
    <source>
        <dbReference type="ARBA" id="ARBA00022989"/>
    </source>
</evidence>
<dbReference type="RefSeq" id="WP_161141024.1">
    <property type="nucleotide sequence ID" value="NZ_SPKJ01000045.1"/>
</dbReference>
<feature type="domain" description="Prepilin type IV endopeptidase peptidase" evidence="7">
    <location>
        <begin position="12"/>
        <end position="115"/>
    </location>
</feature>
<feature type="transmembrane region" description="Helical" evidence="6">
    <location>
        <begin position="34"/>
        <end position="54"/>
    </location>
</feature>
<dbReference type="OrthoDB" id="5329005at2"/>
<gene>
    <name evidence="8" type="ORF">E4O86_13240</name>
</gene>
<evidence type="ECO:0000256" key="3">
    <source>
        <dbReference type="ARBA" id="ARBA00022692"/>
    </source>
</evidence>
<proteinExistence type="predicted"/>
<evidence type="ECO:0000313" key="9">
    <source>
        <dbReference type="Proteomes" id="UP000773614"/>
    </source>
</evidence>
<keyword evidence="4 6" id="KW-1133">Transmembrane helix</keyword>
<dbReference type="Proteomes" id="UP000773614">
    <property type="component" value="Unassembled WGS sequence"/>
</dbReference>
<dbReference type="PANTHER" id="PTHR36506">
    <property type="entry name" value="PREFLAGELLIN PEPTIDASE"/>
    <property type="match status" value="1"/>
</dbReference>